<feature type="binding site" evidence="10">
    <location>
        <position position="285"/>
    </location>
    <ligand>
        <name>ATP</name>
        <dbReference type="ChEBI" id="CHEBI:30616"/>
    </ligand>
</feature>
<feature type="site" description="Important for beta-aspartyl-AMP intermediate formation" evidence="11">
    <location>
        <position position="361"/>
    </location>
</feature>
<dbReference type="PANTHER" id="PTHR43284">
    <property type="entry name" value="ASPARAGINE SYNTHETASE (GLUTAMINE-HYDROLYZING)"/>
    <property type="match status" value="1"/>
</dbReference>
<accession>A0A562IBD7</accession>
<comment type="pathway">
    <text evidence="1">Amino-acid biosynthesis; L-asparagine biosynthesis; L-asparagine from L-aspartate (L-Gln route): step 1/1.</text>
</comment>
<protein>
    <recommendedName>
        <fullName evidence="3">asparagine synthase (glutamine-hydrolyzing)</fullName>
        <ecNumber evidence="3">6.3.5.4</ecNumber>
    </recommendedName>
</protein>
<dbReference type="CDD" id="cd01991">
    <property type="entry name" value="Asn_synthase_B_C"/>
    <property type="match status" value="1"/>
</dbReference>
<dbReference type="Pfam" id="PF00733">
    <property type="entry name" value="Asn_synthase"/>
    <property type="match status" value="1"/>
</dbReference>
<keyword evidence="14" id="KW-1185">Reference proteome</keyword>
<dbReference type="InterPro" id="IPR051786">
    <property type="entry name" value="ASN_synthetase/amidase"/>
</dbReference>
<dbReference type="PANTHER" id="PTHR43284:SF1">
    <property type="entry name" value="ASPARAGINE SYNTHETASE"/>
    <property type="match status" value="1"/>
</dbReference>
<comment type="catalytic activity">
    <reaction evidence="8">
        <text>L-aspartate + L-glutamine + ATP + H2O = L-asparagine + L-glutamate + AMP + diphosphate + H(+)</text>
        <dbReference type="Rhea" id="RHEA:12228"/>
        <dbReference type="ChEBI" id="CHEBI:15377"/>
        <dbReference type="ChEBI" id="CHEBI:15378"/>
        <dbReference type="ChEBI" id="CHEBI:29985"/>
        <dbReference type="ChEBI" id="CHEBI:29991"/>
        <dbReference type="ChEBI" id="CHEBI:30616"/>
        <dbReference type="ChEBI" id="CHEBI:33019"/>
        <dbReference type="ChEBI" id="CHEBI:58048"/>
        <dbReference type="ChEBI" id="CHEBI:58359"/>
        <dbReference type="ChEBI" id="CHEBI:456215"/>
        <dbReference type="EC" id="6.3.5.4"/>
    </reaction>
</comment>
<keyword evidence="9" id="KW-0028">Amino-acid biosynthesis</keyword>
<evidence type="ECO:0000313" key="14">
    <source>
        <dbReference type="Proteomes" id="UP000319825"/>
    </source>
</evidence>
<evidence type="ECO:0000256" key="4">
    <source>
        <dbReference type="ARBA" id="ARBA00022741"/>
    </source>
</evidence>
<comment type="similarity">
    <text evidence="2">Belongs to the asparagine synthetase family.</text>
</comment>
<dbReference type="GO" id="GO:0005829">
    <property type="term" value="C:cytosol"/>
    <property type="evidence" value="ECO:0007669"/>
    <property type="project" value="TreeGrafter"/>
</dbReference>
<evidence type="ECO:0000259" key="12">
    <source>
        <dbReference type="PROSITE" id="PS51278"/>
    </source>
</evidence>
<feature type="active site" description="For GATase activity" evidence="9">
    <location>
        <position position="5"/>
    </location>
</feature>
<dbReference type="InterPro" id="IPR014729">
    <property type="entry name" value="Rossmann-like_a/b/a_fold"/>
</dbReference>
<dbReference type="GO" id="GO:0006529">
    <property type="term" value="P:asparagine biosynthetic process"/>
    <property type="evidence" value="ECO:0007669"/>
    <property type="project" value="UniProtKB-KW"/>
</dbReference>
<dbReference type="InterPro" id="IPR006426">
    <property type="entry name" value="Asn_synth_AEB"/>
</dbReference>
<dbReference type="Pfam" id="PF13537">
    <property type="entry name" value="GATase_7"/>
    <property type="match status" value="1"/>
</dbReference>
<dbReference type="NCBIfam" id="TIGR01536">
    <property type="entry name" value="asn_synth_AEB"/>
    <property type="match status" value="1"/>
</dbReference>
<proteinExistence type="inferred from homology"/>
<evidence type="ECO:0000256" key="8">
    <source>
        <dbReference type="ARBA" id="ARBA00048741"/>
    </source>
</evidence>
<reference evidence="13 14" key="1">
    <citation type="submission" date="2019-07" db="EMBL/GenBank/DDBJ databases">
        <title>R&amp;d 2014.</title>
        <authorList>
            <person name="Klenk H.-P."/>
        </authorList>
    </citation>
    <scope>NUCLEOTIDE SEQUENCE [LARGE SCALE GENOMIC DNA]</scope>
    <source>
        <strain evidence="13 14">DSM 43868</strain>
    </source>
</reference>
<evidence type="ECO:0000256" key="7">
    <source>
        <dbReference type="ARBA" id="ARBA00022962"/>
    </source>
</evidence>
<dbReference type="EMBL" id="VLKE01000001">
    <property type="protein sequence ID" value="TWH68025.1"/>
    <property type="molecule type" value="Genomic_DNA"/>
</dbReference>
<dbReference type="GO" id="GO:0004066">
    <property type="term" value="F:asparagine synthase (glutamine-hydrolyzing) activity"/>
    <property type="evidence" value="ECO:0007669"/>
    <property type="project" value="UniProtKB-EC"/>
</dbReference>
<evidence type="ECO:0000256" key="2">
    <source>
        <dbReference type="ARBA" id="ARBA00005752"/>
    </source>
</evidence>
<dbReference type="Gene3D" id="3.60.20.10">
    <property type="entry name" value="Glutamine Phosphoribosylpyrophosphate, subunit 1, domain 1"/>
    <property type="match status" value="1"/>
</dbReference>
<dbReference type="PIRSF" id="PIRSF001589">
    <property type="entry name" value="Asn_synthetase_glu-h"/>
    <property type="match status" value="1"/>
</dbReference>
<dbReference type="InterPro" id="IPR017932">
    <property type="entry name" value="GATase_2_dom"/>
</dbReference>
<dbReference type="Gene3D" id="3.40.50.620">
    <property type="entry name" value="HUPs"/>
    <property type="match status" value="1"/>
</dbReference>
<name>A0A562IBD7_MICOL</name>
<keyword evidence="7 9" id="KW-0315">Glutamine amidotransferase</keyword>
<sequence>MITVCGVCGTFAPDGRLDRGIAAAMHSRLVHRGPDETYSLNTETICAKLGRLGMTGLVDGWQPAEDRGGRYVAMTNGEVYNARALRARVGQDRQRNGVDVAVIPELVAQYGVDGLGLVDGQFASVILDRAENALYLARDRFGICPMYYTVAGSTVHFCSEIKPLVLCVANNWKLNIGGVDQYLSLGNVVAPQTLVAGVAAVPPGCAVRFGAGEPETLRYWRYGEFWTGTEPVSAEALRDGLRQSTRDRLRADVEIGAYLSGGFDSTAIVMESAALLDRPVRTYSVVFDERELDEGRFQTEVAELVGSKHERIRCRQTDITSKFERMVRHCCYPQRETYNVAAMMLADAVRADGIKGVVAGEGADELFFGYDSYAFDSAARSSRSSRAENEQAWGRAEFGWEVDWRRVERRRNAYLTPEARDAVAGNEFWRSRLIPFTDEEVEQLSAMQLRSIADVYVQLSGHLLGDHGDSMLMANSIEGRYPFLGNSVVSLALRTEDDAKVVDFEGKSCLRTAYQGIVPESVLRRGKHGFTAYDLRSGMDARTWASWRDLVAASGVFAEDCLDADPRTTQSEKWDFRLSAISIAMVMDELGLRL</sequence>
<dbReference type="SUPFAM" id="SSF56235">
    <property type="entry name" value="N-terminal nucleophile aminohydrolases (Ntn hydrolases)"/>
    <property type="match status" value="1"/>
</dbReference>
<dbReference type="GO" id="GO:0005524">
    <property type="term" value="F:ATP binding"/>
    <property type="evidence" value="ECO:0007669"/>
    <property type="project" value="UniProtKB-KW"/>
</dbReference>
<keyword evidence="6 9" id="KW-0061">Asparagine biosynthesis</keyword>
<dbReference type="InterPro" id="IPR033738">
    <property type="entry name" value="AsnB_N"/>
</dbReference>
<evidence type="ECO:0000313" key="13">
    <source>
        <dbReference type="EMBL" id="TWH68025.1"/>
    </source>
</evidence>
<organism evidence="13 14">
    <name type="scientific">Micromonospora olivasterospora</name>
    <dbReference type="NCBI Taxonomy" id="1880"/>
    <lineage>
        <taxon>Bacteria</taxon>
        <taxon>Bacillati</taxon>
        <taxon>Actinomycetota</taxon>
        <taxon>Actinomycetes</taxon>
        <taxon>Micromonosporales</taxon>
        <taxon>Micromonosporaceae</taxon>
        <taxon>Micromonospora</taxon>
    </lineage>
</organism>
<evidence type="ECO:0000256" key="6">
    <source>
        <dbReference type="ARBA" id="ARBA00022888"/>
    </source>
</evidence>
<dbReference type="PROSITE" id="PS51278">
    <property type="entry name" value="GATASE_TYPE_2"/>
    <property type="match status" value="1"/>
</dbReference>
<keyword evidence="4 10" id="KW-0547">Nucleotide-binding</keyword>
<dbReference type="RefSeq" id="WP_344750610.1">
    <property type="nucleotide sequence ID" value="NZ_BAAATQ010000084.1"/>
</dbReference>
<keyword evidence="5 10" id="KW-0067">ATP-binding</keyword>
<dbReference type="InterPro" id="IPR029055">
    <property type="entry name" value="Ntn_hydrolases_N"/>
</dbReference>
<feature type="binding site" evidence="10">
    <location>
        <position position="99"/>
    </location>
    <ligand>
        <name>L-glutamine</name>
        <dbReference type="ChEBI" id="CHEBI:58359"/>
    </ligand>
</feature>
<evidence type="ECO:0000256" key="3">
    <source>
        <dbReference type="ARBA" id="ARBA00012737"/>
    </source>
</evidence>
<dbReference type="EC" id="6.3.5.4" evidence="3"/>
<feature type="domain" description="Glutamine amidotransferase type-2" evidence="12">
    <location>
        <begin position="5"/>
        <end position="212"/>
    </location>
</feature>
<dbReference type="Proteomes" id="UP000319825">
    <property type="component" value="Unassembled WGS sequence"/>
</dbReference>
<evidence type="ECO:0000256" key="1">
    <source>
        <dbReference type="ARBA" id="ARBA00005187"/>
    </source>
</evidence>
<evidence type="ECO:0000256" key="10">
    <source>
        <dbReference type="PIRSR" id="PIRSR001589-2"/>
    </source>
</evidence>
<evidence type="ECO:0000256" key="5">
    <source>
        <dbReference type="ARBA" id="ARBA00022840"/>
    </source>
</evidence>
<evidence type="ECO:0000256" key="9">
    <source>
        <dbReference type="PIRSR" id="PIRSR001589-1"/>
    </source>
</evidence>
<dbReference type="CDD" id="cd00712">
    <property type="entry name" value="AsnB"/>
    <property type="match status" value="1"/>
</dbReference>
<dbReference type="InterPro" id="IPR001962">
    <property type="entry name" value="Asn_synthase"/>
</dbReference>
<comment type="caution">
    <text evidence="13">The sequence shown here is derived from an EMBL/GenBank/DDBJ whole genome shotgun (WGS) entry which is preliminary data.</text>
</comment>
<dbReference type="AlphaFoldDB" id="A0A562IBD7"/>
<dbReference type="SUPFAM" id="SSF52402">
    <property type="entry name" value="Adenine nucleotide alpha hydrolases-like"/>
    <property type="match status" value="1"/>
</dbReference>
<evidence type="ECO:0000256" key="11">
    <source>
        <dbReference type="PIRSR" id="PIRSR001589-3"/>
    </source>
</evidence>
<gene>
    <name evidence="13" type="ORF">JD77_03012</name>
</gene>